<feature type="domain" description="AB hydrolase-1" evidence="2">
    <location>
        <begin position="23"/>
        <end position="135"/>
    </location>
</feature>
<dbReference type="Gene3D" id="3.40.50.1820">
    <property type="entry name" value="alpha/beta hydrolase"/>
    <property type="match status" value="1"/>
</dbReference>
<dbReference type="Pfam" id="PF00561">
    <property type="entry name" value="Abhydrolase_1"/>
    <property type="match status" value="1"/>
</dbReference>
<evidence type="ECO:0000256" key="1">
    <source>
        <dbReference type="SAM" id="MobiDB-lite"/>
    </source>
</evidence>
<keyword evidence="3" id="KW-0378">Hydrolase</keyword>
<dbReference type="InterPro" id="IPR000073">
    <property type="entry name" value="AB_hydrolase_1"/>
</dbReference>
<dbReference type="OrthoDB" id="3210164at2"/>
<dbReference type="InterPro" id="IPR029058">
    <property type="entry name" value="AB_hydrolase_fold"/>
</dbReference>
<dbReference type="SUPFAM" id="SSF53474">
    <property type="entry name" value="alpha/beta-Hydrolases"/>
    <property type="match status" value="1"/>
</dbReference>
<dbReference type="RefSeq" id="WP_143937896.1">
    <property type="nucleotide sequence ID" value="NZ_VKKG01000002.1"/>
</dbReference>
<dbReference type="InterPro" id="IPR050471">
    <property type="entry name" value="AB_hydrolase"/>
</dbReference>
<comment type="caution">
    <text evidence="3">The sequence shown here is derived from an EMBL/GenBank/DDBJ whole genome shotgun (WGS) entry which is preliminary data.</text>
</comment>
<evidence type="ECO:0000313" key="3">
    <source>
        <dbReference type="EMBL" id="TRY19004.1"/>
    </source>
</evidence>
<dbReference type="AlphaFoldDB" id="A0A553K2T9"/>
<dbReference type="GO" id="GO:0004806">
    <property type="term" value="F:triacylglycerol lipase activity"/>
    <property type="evidence" value="ECO:0007669"/>
    <property type="project" value="TreeGrafter"/>
</dbReference>
<keyword evidence="4" id="KW-1185">Reference proteome</keyword>
<dbReference type="PANTHER" id="PTHR43433">
    <property type="entry name" value="HYDROLASE, ALPHA/BETA FOLD FAMILY PROTEIN"/>
    <property type="match status" value="1"/>
</dbReference>
<proteinExistence type="predicted"/>
<evidence type="ECO:0000259" key="2">
    <source>
        <dbReference type="Pfam" id="PF00561"/>
    </source>
</evidence>
<accession>A0A553K2T9</accession>
<gene>
    <name evidence="3" type="ORF">FOJ82_07840</name>
</gene>
<dbReference type="EMBL" id="VKKG01000002">
    <property type="protein sequence ID" value="TRY19004.1"/>
    <property type="molecule type" value="Genomic_DNA"/>
</dbReference>
<organism evidence="3 4">
    <name type="scientific">Tessaracoccus rhinocerotis</name>
    <dbReference type="NCBI Taxonomy" id="1689449"/>
    <lineage>
        <taxon>Bacteria</taxon>
        <taxon>Bacillati</taxon>
        <taxon>Actinomycetota</taxon>
        <taxon>Actinomycetes</taxon>
        <taxon>Propionibacteriales</taxon>
        <taxon>Propionibacteriaceae</taxon>
        <taxon>Tessaracoccus</taxon>
    </lineage>
</organism>
<reference evidence="3 4" key="1">
    <citation type="submission" date="2019-07" db="EMBL/GenBank/DDBJ databases">
        <authorList>
            <person name="Zhou L.-Y."/>
        </authorList>
    </citation>
    <scope>NUCLEOTIDE SEQUENCE [LARGE SCALE GENOMIC DNA]</scope>
    <source>
        <strain evidence="3 4">YIM 101269</strain>
    </source>
</reference>
<protein>
    <submittedName>
        <fullName evidence="3">Alpha/beta hydrolase</fullName>
    </submittedName>
</protein>
<dbReference type="GO" id="GO:0046503">
    <property type="term" value="P:glycerolipid catabolic process"/>
    <property type="evidence" value="ECO:0007669"/>
    <property type="project" value="TreeGrafter"/>
</dbReference>
<feature type="region of interest" description="Disordered" evidence="1">
    <location>
        <begin position="179"/>
        <end position="210"/>
    </location>
</feature>
<dbReference type="Proteomes" id="UP000317638">
    <property type="component" value="Unassembled WGS sequence"/>
</dbReference>
<sequence length="286" mass="29869">MNTPETDLHREVHGDLRAPGPEPVLLLAGFPMGGGGFRGLAERMSADRVVVTYDPRGVGRSVRAEGDDRLLGARDHAADLALLIDSLDVGAVDVFASSGGAVNALALMELAPEKVHLLVAHEPPLTQFLPDREFVERANEDIAATYERDGFGPAMAKFITLVMHDGELDEAYLQRPAPAPAQFGLPATDDGSRDDPLLAGSIRNGPSHQPDQTAIAAAADRILVAIGADSGGGLAARGARSAAEALGLRVVAFPDGHAGFADGEHGQTGSPDEFADRLREVLGPTL</sequence>
<dbReference type="PANTHER" id="PTHR43433:SF5">
    <property type="entry name" value="AB HYDROLASE-1 DOMAIN-CONTAINING PROTEIN"/>
    <property type="match status" value="1"/>
</dbReference>
<evidence type="ECO:0000313" key="4">
    <source>
        <dbReference type="Proteomes" id="UP000317638"/>
    </source>
</evidence>
<name>A0A553K2T9_9ACTN</name>